<feature type="chain" id="PRO_5016760348" description="Thiol:disulfide interchange protein DsbG" evidence="2">
    <location>
        <begin position="23"/>
        <end position="376"/>
    </location>
</feature>
<evidence type="ECO:0000313" key="4">
    <source>
        <dbReference type="Proteomes" id="UP000253529"/>
    </source>
</evidence>
<dbReference type="InterPro" id="IPR009094">
    <property type="entry name" value="DiS-bond_isomerase_DsbC/G_N_sf"/>
</dbReference>
<dbReference type="SUPFAM" id="SSF52833">
    <property type="entry name" value="Thioredoxin-like"/>
    <property type="match status" value="1"/>
</dbReference>
<dbReference type="Gene3D" id="3.10.450.70">
    <property type="entry name" value="Disulphide bond isomerase, DsbC/G, N-terminal"/>
    <property type="match status" value="1"/>
</dbReference>
<dbReference type="PANTHER" id="PTHR35272:SF3">
    <property type="entry name" value="THIOL:DISULFIDE INTERCHANGE PROTEIN DSBC"/>
    <property type="match status" value="1"/>
</dbReference>
<feature type="region of interest" description="Disordered" evidence="1">
    <location>
        <begin position="28"/>
        <end position="68"/>
    </location>
</feature>
<accession>A0A366ETN4</accession>
<dbReference type="SUPFAM" id="SSF54423">
    <property type="entry name" value="DsbC/DsbG N-terminal domain-like"/>
    <property type="match status" value="1"/>
</dbReference>
<feature type="signal peptide" evidence="2">
    <location>
        <begin position="1"/>
        <end position="22"/>
    </location>
</feature>
<proteinExistence type="predicted"/>
<keyword evidence="4" id="KW-1185">Reference proteome</keyword>
<evidence type="ECO:0000256" key="2">
    <source>
        <dbReference type="SAM" id="SignalP"/>
    </source>
</evidence>
<dbReference type="PANTHER" id="PTHR35272">
    <property type="entry name" value="THIOL:DISULFIDE INTERCHANGE PROTEIN DSBC-RELATED"/>
    <property type="match status" value="1"/>
</dbReference>
<dbReference type="Proteomes" id="UP000253529">
    <property type="component" value="Unassembled WGS sequence"/>
</dbReference>
<sequence length="376" mass="39629">MPRHFLIAMSVSLVAFATPAFAGPGDASNDGGVVRSGQSEPGTAPAAQPSVPSGARFANDGQSEPPLALASPVDVETVPVLKHIAATGAQLLDLGEAHGLRSVSARSGDQFMILQIAPDGQVVVGGPQLDLPVDKLMTLASGQVKELGEIHGLRGLYLRNGQEFQVLYVTPDGQSTIAGVMWDATGKNLTREQVSKIDGAVPTMVVEKEGSKTLEVAAKADALLGVEHTAFGTNGDPAAPRLWMIFDPYCSYSVRAFDELKPYVAAGRIQLAIVPISILDYETNGQSTPAAESLLSRDPARMAEAWDHQSFRAPASQEAPALLQKNNRIAEEIGLKGTPTLVWRKSDGTAGEIDGIPKSWEALIAEVEGAHNVSAR</sequence>
<dbReference type="InterPro" id="IPR036249">
    <property type="entry name" value="Thioredoxin-like_sf"/>
</dbReference>
<protein>
    <recommendedName>
        <fullName evidence="5">Thiol:disulfide interchange protein DsbG</fullName>
    </recommendedName>
</protein>
<gene>
    <name evidence="3" type="ORF">DFR50_13556</name>
</gene>
<dbReference type="AlphaFoldDB" id="A0A366ETN4"/>
<dbReference type="EMBL" id="QNRK01000035">
    <property type="protein sequence ID" value="RBP05266.1"/>
    <property type="molecule type" value="Genomic_DNA"/>
</dbReference>
<reference evidence="3 4" key="1">
    <citation type="submission" date="2018-06" db="EMBL/GenBank/DDBJ databases">
        <title>Genomic Encyclopedia of Type Strains, Phase IV (KMG-IV): sequencing the most valuable type-strain genomes for metagenomic binning, comparative biology and taxonomic classification.</title>
        <authorList>
            <person name="Goeker M."/>
        </authorList>
    </citation>
    <scope>NUCLEOTIDE SEQUENCE [LARGE SCALE GENOMIC DNA]</scope>
    <source>
        <strain evidence="3 4">DSM 24875</strain>
    </source>
</reference>
<evidence type="ECO:0000313" key="3">
    <source>
        <dbReference type="EMBL" id="RBP05266.1"/>
    </source>
</evidence>
<dbReference type="InterPro" id="IPR051470">
    <property type="entry name" value="Thiol:disulfide_interchange"/>
</dbReference>
<comment type="caution">
    <text evidence="3">The sequence shown here is derived from an EMBL/GenBank/DDBJ whole genome shotgun (WGS) entry which is preliminary data.</text>
</comment>
<dbReference type="Gene3D" id="3.40.30.10">
    <property type="entry name" value="Glutaredoxin"/>
    <property type="match status" value="1"/>
</dbReference>
<evidence type="ECO:0008006" key="5">
    <source>
        <dbReference type="Google" id="ProtNLM"/>
    </source>
</evidence>
<name>A0A366ETN4_9HYPH</name>
<evidence type="ECO:0000256" key="1">
    <source>
        <dbReference type="SAM" id="MobiDB-lite"/>
    </source>
</evidence>
<keyword evidence="2" id="KW-0732">Signal</keyword>
<organism evidence="3 4">
    <name type="scientific">Roseiarcus fermentans</name>
    <dbReference type="NCBI Taxonomy" id="1473586"/>
    <lineage>
        <taxon>Bacteria</taxon>
        <taxon>Pseudomonadati</taxon>
        <taxon>Pseudomonadota</taxon>
        <taxon>Alphaproteobacteria</taxon>
        <taxon>Hyphomicrobiales</taxon>
        <taxon>Roseiarcaceae</taxon>
        <taxon>Roseiarcus</taxon>
    </lineage>
</organism>
<dbReference type="GO" id="GO:0042597">
    <property type="term" value="C:periplasmic space"/>
    <property type="evidence" value="ECO:0007669"/>
    <property type="project" value="InterPro"/>
</dbReference>